<feature type="compositionally biased region" description="Basic and acidic residues" evidence="1">
    <location>
        <begin position="24"/>
        <end position="33"/>
    </location>
</feature>
<protein>
    <submittedName>
        <fullName evidence="3">Uncharacterized protein</fullName>
    </submittedName>
</protein>
<sequence>MVRGNGDESVILIGKNGNESIPDQSHDETHFHSTEVSLSPQDEETGTPSKSLRRTSTKRRKQTTQVIIILSLCIICTLIWFVFRIQIEYRSFKLSKSKSWFGYSSNSHANSLLKLEKYREQQQQQSESQSVFIGDQPVDVEQMLNTKAREIERRNVLEKLALEEERRKVQEQKELLLKEKTYFQHHMQKQLTKHRGNPHQSLTIHENRGEIDEDSVSAAKFQGIQGLGYIDGVQIERLSFMLYRIVQNYSIRSVAIVPCDTVVQWMPSLLNRLDFDVEGGMKSVRCVYPNGKNEEMNRIKMKFDEESALEIGHVVVTENEQEWNHVLSGIDLVFSWNWIQKLMDGKVWSFLKMLNDCQVKYFVVNNNKSIKNTRRKTHGIGEINLRAPPYRLAEPLKVIGNLSKVLEENEEDSIQEKIKKGSVQMLVYKVCEMRKELKSQTETEFDDESESIE</sequence>
<keyword evidence="2" id="KW-1133">Transmembrane helix</keyword>
<feature type="transmembrane region" description="Helical" evidence="2">
    <location>
        <begin position="63"/>
        <end position="83"/>
    </location>
</feature>
<feature type="region of interest" description="Disordered" evidence="1">
    <location>
        <begin position="13"/>
        <end position="57"/>
    </location>
</feature>
<keyword evidence="2" id="KW-0472">Membrane</keyword>
<dbReference type="AlphaFoldDB" id="A0A7S0ZI99"/>
<evidence type="ECO:0000256" key="2">
    <source>
        <dbReference type="SAM" id="Phobius"/>
    </source>
</evidence>
<keyword evidence="2" id="KW-0812">Transmembrane</keyword>
<evidence type="ECO:0000256" key="1">
    <source>
        <dbReference type="SAM" id="MobiDB-lite"/>
    </source>
</evidence>
<proteinExistence type="predicted"/>
<dbReference type="EMBL" id="HBFP01009102">
    <property type="protein sequence ID" value="CAD8822130.1"/>
    <property type="molecule type" value="Transcribed_RNA"/>
</dbReference>
<organism evidence="3">
    <name type="scientific">Timspurckia oligopyrenoides</name>
    <dbReference type="NCBI Taxonomy" id="708627"/>
    <lineage>
        <taxon>Eukaryota</taxon>
        <taxon>Rhodophyta</taxon>
        <taxon>Bangiophyceae</taxon>
        <taxon>Porphyridiales</taxon>
        <taxon>Porphyridiaceae</taxon>
        <taxon>Timspurckia</taxon>
    </lineage>
</organism>
<reference evidence="3" key="1">
    <citation type="submission" date="2021-01" db="EMBL/GenBank/DDBJ databases">
        <authorList>
            <person name="Corre E."/>
            <person name="Pelletier E."/>
            <person name="Niang G."/>
            <person name="Scheremetjew M."/>
            <person name="Finn R."/>
            <person name="Kale V."/>
            <person name="Holt S."/>
            <person name="Cochrane G."/>
            <person name="Meng A."/>
            <person name="Brown T."/>
            <person name="Cohen L."/>
        </authorList>
    </citation>
    <scope>NUCLEOTIDE SEQUENCE</scope>
    <source>
        <strain evidence="3">CCMP3278</strain>
    </source>
</reference>
<evidence type="ECO:0000313" key="3">
    <source>
        <dbReference type="EMBL" id="CAD8822130.1"/>
    </source>
</evidence>
<accession>A0A7S0ZI99</accession>
<name>A0A7S0ZI99_9RHOD</name>
<gene>
    <name evidence="3" type="ORF">TOLI1172_LOCUS6526</name>
</gene>